<comment type="similarity">
    <text evidence="4 14">Belongs to the cytochrome P450 family.</text>
</comment>
<gene>
    <name evidence="16" type="ORF">FA15DRAFT_747878</name>
</gene>
<dbReference type="InterPro" id="IPR002401">
    <property type="entry name" value="Cyt_P450_E_grp-I"/>
</dbReference>
<keyword evidence="8 15" id="KW-1133">Transmembrane helix</keyword>
<reference evidence="16 17" key="1">
    <citation type="journal article" date="2019" name="Nat. Ecol. Evol.">
        <title>Megaphylogeny resolves global patterns of mushroom evolution.</title>
        <authorList>
            <person name="Varga T."/>
            <person name="Krizsan K."/>
            <person name="Foldi C."/>
            <person name="Dima B."/>
            <person name="Sanchez-Garcia M."/>
            <person name="Sanchez-Ramirez S."/>
            <person name="Szollosi G.J."/>
            <person name="Szarkandi J.G."/>
            <person name="Papp V."/>
            <person name="Albert L."/>
            <person name="Andreopoulos W."/>
            <person name="Angelini C."/>
            <person name="Antonin V."/>
            <person name="Barry K.W."/>
            <person name="Bougher N.L."/>
            <person name="Buchanan P."/>
            <person name="Buyck B."/>
            <person name="Bense V."/>
            <person name="Catcheside P."/>
            <person name="Chovatia M."/>
            <person name="Cooper J."/>
            <person name="Damon W."/>
            <person name="Desjardin D."/>
            <person name="Finy P."/>
            <person name="Geml J."/>
            <person name="Haridas S."/>
            <person name="Hughes K."/>
            <person name="Justo A."/>
            <person name="Karasinski D."/>
            <person name="Kautmanova I."/>
            <person name="Kiss B."/>
            <person name="Kocsube S."/>
            <person name="Kotiranta H."/>
            <person name="LaButti K.M."/>
            <person name="Lechner B.E."/>
            <person name="Liimatainen K."/>
            <person name="Lipzen A."/>
            <person name="Lukacs Z."/>
            <person name="Mihaltcheva S."/>
            <person name="Morgado L.N."/>
            <person name="Niskanen T."/>
            <person name="Noordeloos M.E."/>
            <person name="Ohm R.A."/>
            <person name="Ortiz-Santana B."/>
            <person name="Ovrebo C."/>
            <person name="Racz N."/>
            <person name="Riley R."/>
            <person name="Savchenko A."/>
            <person name="Shiryaev A."/>
            <person name="Soop K."/>
            <person name="Spirin V."/>
            <person name="Szebenyi C."/>
            <person name="Tomsovsky M."/>
            <person name="Tulloss R.E."/>
            <person name="Uehling J."/>
            <person name="Grigoriev I.V."/>
            <person name="Vagvolgyi C."/>
            <person name="Papp T."/>
            <person name="Martin F.M."/>
            <person name="Miettinen O."/>
            <person name="Hibbett D.S."/>
            <person name="Nagy L.G."/>
        </authorList>
    </citation>
    <scope>NUCLEOTIDE SEQUENCE [LARGE SCALE GENOMIC DNA]</scope>
    <source>
        <strain evidence="16 17">CBS 121175</strain>
    </source>
</reference>
<evidence type="ECO:0000256" key="6">
    <source>
        <dbReference type="ARBA" id="ARBA00022692"/>
    </source>
</evidence>
<evidence type="ECO:0000256" key="9">
    <source>
        <dbReference type="ARBA" id="ARBA00023002"/>
    </source>
</evidence>
<proteinExistence type="inferred from homology"/>
<comment type="pathway">
    <text evidence="3">Secondary metabolite biosynthesis; terpenoid biosynthesis.</text>
</comment>
<evidence type="ECO:0000256" key="15">
    <source>
        <dbReference type="SAM" id="Phobius"/>
    </source>
</evidence>
<evidence type="ECO:0000256" key="14">
    <source>
        <dbReference type="RuleBase" id="RU000461"/>
    </source>
</evidence>
<accession>A0A5C3L798</accession>
<dbReference type="Proteomes" id="UP000307440">
    <property type="component" value="Unassembled WGS sequence"/>
</dbReference>
<dbReference type="Gene3D" id="1.10.630.10">
    <property type="entry name" value="Cytochrome P450"/>
    <property type="match status" value="1"/>
</dbReference>
<feature type="transmembrane region" description="Helical" evidence="15">
    <location>
        <begin position="6"/>
        <end position="27"/>
    </location>
</feature>
<dbReference type="InterPro" id="IPR001128">
    <property type="entry name" value="Cyt_P450"/>
</dbReference>
<dbReference type="SUPFAM" id="SSF48264">
    <property type="entry name" value="Cytochrome P450"/>
    <property type="match status" value="1"/>
</dbReference>
<name>A0A5C3L798_COPMA</name>
<evidence type="ECO:0000256" key="3">
    <source>
        <dbReference type="ARBA" id="ARBA00004721"/>
    </source>
</evidence>
<evidence type="ECO:0000256" key="8">
    <source>
        <dbReference type="ARBA" id="ARBA00022989"/>
    </source>
</evidence>
<protein>
    <submittedName>
        <fullName evidence="16">Cytochrome P450</fullName>
    </submittedName>
</protein>
<evidence type="ECO:0000256" key="13">
    <source>
        <dbReference type="PIRSR" id="PIRSR602401-1"/>
    </source>
</evidence>
<organism evidence="16 17">
    <name type="scientific">Coprinopsis marcescibilis</name>
    <name type="common">Agaric fungus</name>
    <name type="synonym">Psathyrella marcescibilis</name>
    <dbReference type="NCBI Taxonomy" id="230819"/>
    <lineage>
        <taxon>Eukaryota</taxon>
        <taxon>Fungi</taxon>
        <taxon>Dikarya</taxon>
        <taxon>Basidiomycota</taxon>
        <taxon>Agaricomycotina</taxon>
        <taxon>Agaricomycetes</taxon>
        <taxon>Agaricomycetidae</taxon>
        <taxon>Agaricales</taxon>
        <taxon>Agaricineae</taxon>
        <taxon>Psathyrellaceae</taxon>
        <taxon>Coprinopsis</taxon>
    </lineage>
</organism>
<evidence type="ECO:0000256" key="12">
    <source>
        <dbReference type="ARBA" id="ARBA00023136"/>
    </source>
</evidence>
<dbReference type="InterPro" id="IPR050121">
    <property type="entry name" value="Cytochrome_P450_monoxygenase"/>
</dbReference>
<dbReference type="STRING" id="230819.A0A5C3L798"/>
<keyword evidence="5 13" id="KW-0349">Heme</keyword>
<evidence type="ECO:0000256" key="10">
    <source>
        <dbReference type="ARBA" id="ARBA00023004"/>
    </source>
</evidence>
<evidence type="ECO:0000256" key="7">
    <source>
        <dbReference type="ARBA" id="ARBA00022723"/>
    </source>
</evidence>
<dbReference type="GO" id="GO:0020037">
    <property type="term" value="F:heme binding"/>
    <property type="evidence" value="ECO:0007669"/>
    <property type="project" value="InterPro"/>
</dbReference>
<dbReference type="OrthoDB" id="1470350at2759"/>
<dbReference type="EMBL" id="ML210154">
    <property type="protein sequence ID" value="TFK28618.1"/>
    <property type="molecule type" value="Genomic_DNA"/>
</dbReference>
<dbReference type="InterPro" id="IPR036396">
    <property type="entry name" value="Cyt_P450_sf"/>
</dbReference>
<evidence type="ECO:0000256" key="5">
    <source>
        <dbReference type="ARBA" id="ARBA00022617"/>
    </source>
</evidence>
<sequence length="500" mass="55444">MPIFSSLGGADITALLVLTFVAGSLYTKYRSGVKTTKLPGPPSHNPFFGLFAHIRKSTNQVLLYDNWAKDYGPVYSLPMGFGHTDVVITDVKAASHFLARDTMSYQQTPFSRVIINLLINLVLTTLTPSYASQRKALTPAFSNAALRGYINVFYDSVYRRGKQSWSLERLKTEVQQWMNSITLDNLGIAGFGYNFHCLDGNKPAVTNVFDAFQTPEKSGFFSSAIFFLIPASTTFSSTKTAMQPIAEGLIKRMKKELIMVDDKHTDKTIIGLLIKAESASSGFTLSGDEILAQWALIELARNPEMQERLRNELAEFSGTDPTWEQLTLDLPYLNAVAQETLRCHPPVRSIPRVAMQDDVIPLSDLILTKAGELITELVIAKGTVIHCPIGQINQSDALWGADAKEFKPERWVDRELLPGAKGIQGHHHVLTFSDGPRLCIGRNFALANFKATLSVLIRNFSFELPGGINPPIGAHMGILPRPRIESEKGPRVPLRIKRLE</sequence>
<dbReference type="InterPro" id="IPR017972">
    <property type="entry name" value="Cyt_P450_CS"/>
</dbReference>
<keyword evidence="12 15" id="KW-0472">Membrane</keyword>
<dbReference type="PROSITE" id="PS00086">
    <property type="entry name" value="CYTOCHROME_P450"/>
    <property type="match status" value="1"/>
</dbReference>
<evidence type="ECO:0000256" key="11">
    <source>
        <dbReference type="ARBA" id="ARBA00023033"/>
    </source>
</evidence>
<dbReference type="PRINTS" id="PR00385">
    <property type="entry name" value="P450"/>
</dbReference>
<keyword evidence="6 15" id="KW-0812">Transmembrane</keyword>
<feature type="transmembrane region" description="Helical" evidence="15">
    <location>
        <begin position="113"/>
        <end position="131"/>
    </location>
</feature>
<keyword evidence="10 13" id="KW-0408">Iron</keyword>
<comment type="subcellular location">
    <subcellularLocation>
        <location evidence="2">Membrane</location>
    </subcellularLocation>
</comment>
<keyword evidence="9 14" id="KW-0560">Oxidoreductase</keyword>
<evidence type="ECO:0000256" key="1">
    <source>
        <dbReference type="ARBA" id="ARBA00001971"/>
    </source>
</evidence>
<keyword evidence="17" id="KW-1185">Reference proteome</keyword>
<dbReference type="PRINTS" id="PR00463">
    <property type="entry name" value="EP450I"/>
</dbReference>
<evidence type="ECO:0000313" key="17">
    <source>
        <dbReference type="Proteomes" id="UP000307440"/>
    </source>
</evidence>
<dbReference type="AlphaFoldDB" id="A0A5C3L798"/>
<dbReference type="PANTHER" id="PTHR24305">
    <property type="entry name" value="CYTOCHROME P450"/>
    <property type="match status" value="1"/>
</dbReference>
<dbReference type="Pfam" id="PF00067">
    <property type="entry name" value="p450"/>
    <property type="match status" value="1"/>
</dbReference>
<dbReference type="GO" id="GO:0004497">
    <property type="term" value="F:monooxygenase activity"/>
    <property type="evidence" value="ECO:0007669"/>
    <property type="project" value="UniProtKB-KW"/>
</dbReference>
<keyword evidence="11 14" id="KW-0503">Monooxygenase</keyword>
<evidence type="ECO:0000256" key="2">
    <source>
        <dbReference type="ARBA" id="ARBA00004370"/>
    </source>
</evidence>
<evidence type="ECO:0000313" key="16">
    <source>
        <dbReference type="EMBL" id="TFK28618.1"/>
    </source>
</evidence>
<dbReference type="GO" id="GO:0016020">
    <property type="term" value="C:membrane"/>
    <property type="evidence" value="ECO:0007669"/>
    <property type="project" value="UniProtKB-SubCell"/>
</dbReference>
<dbReference type="GO" id="GO:0016705">
    <property type="term" value="F:oxidoreductase activity, acting on paired donors, with incorporation or reduction of molecular oxygen"/>
    <property type="evidence" value="ECO:0007669"/>
    <property type="project" value="InterPro"/>
</dbReference>
<keyword evidence="7 13" id="KW-0479">Metal-binding</keyword>
<feature type="binding site" description="axial binding residue" evidence="13">
    <location>
        <position position="439"/>
    </location>
    <ligand>
        <name>heme</name>
        <dbReference type="ChEBI" id="CHEBI:30413"/>
    </ligand>
    <ligandPart>
        <name>Fe</name>
        <dbReference type="ChEBI" id="CHEBI:18248"/>
    </ligandPart>
</feature>
<comment type="cofactor">
    <cofactor evidence="1 13">
        <name>heme</name>
        <dbReference type="ChEBI" id="CHEBI:30413"/>
    </cofactor>
</comment>
<dbReference type="PANTHER" id="PTHR24305:SF166">
    <property type="entry name" value="CYTOCHROME P450 12A4, MITOCHONDRIAL-RELATED"/>
    <property type="match status" value="1"/>
</dbReference>
<evidence type="ECO:0000256" key="4">
    <source>
        <dbReference type="ARBA" id="ARBA00010617"/>
    </source>
</evidence>
<dbReference type="GO" id="GO:0005506">
    <property type="term" value="F:iron ion binding"/>
    <property type="evidence" value="ECO:0007669"/>
    <property type="project" value="InterPro"/>
</dbReference>